<dbReference type="InterPro" id="IPR036249">
    <property type="entry name" value="Thioredoxin-like_sf"/>
</dbReference>
<feature type="domain" description="Thioredoxin" evidence="2">
    <location>
        <begin position="1"/>
        <end position="141"/>
    </location>
</feature>
<keyword evidence="1" id="KW-0812">Transmembrane</keyword>
<evidence type="ECO:0000256" key="1">
    <source>
        <dbReference type="SAM" id="Phobius"/>
    </source>
</evidence>
<dbReference type="AlphaFoldDB" id="A0A6C0HEZ5"/>
<accession>A0A6C0HEZ5</accession>
<dbReference type="CDD" id="cd02961">
    <property type="entry name" value="PDI_a_family"/>
    <property type="match status" value="1"/>
</dbReference>
<sequence length="236" mass="25657">MRVGGKIRKYMPRSVMGRLLPPVDVTNESMLSELDKRISIGPVTLVFVYADWCGHCQRFKPEMEKLENLPGRSVQIARVRDDMLPKSSLNTTKIAGYPSLLLIKKSGEPTTFKDESGEVSNVVPDHGDMNKMATLVRNAGKEEGVSILEQGQNIVTDRLSQSNVSALNTTLKNSKNRNIQKSTGPAVMAGGGLVGGGLWSHLYAASQNIAPAAVLLLGAVAVSKKSRSRKTRKQQK</sequence>
<dbReference type="EMBL" id="MN739943">
    <property type="protein sequence ID" value="QHT78957.1"/>
    <property type="molecule type" value="Genomic_DNA"/>
</dbReference>
<reference evidence="3" key="1">
    <citation type="journal article" date="2020" name="Nature">
        <title>Giant virus diversity and host interactions through global metagenomics.</title>
        <authorList>
            <person name="Schulz F."/>
            <person name="Roux S."/>
            <person name="Paez-Espino D."/>
            <person name="Jungbluth S."/>
            <person name="Walsh D.A."/>
            <person name="Denef V.J."/>
            <person name="McMahon K.D."/>
            <person name="Konstantinidis K.T."/>
            <person name="Eloe-Fadrosh E.A."/>
            <person name="Kyrpides N.C."/>
            <person name="Woyke T."/>
        </authorList>
    </citation>
    <scope>NUCLEOTIDE SEQUENCE</scope>
    <source>
        <strain evidence="3">GVMAG-M-3300023179-97</strain>
    </source>
</reference>
<dbReference type="InterPro" id="IPR017937">
    <property type="entry name" value="Thioredoxin_CS"/>
</dbReference>
<evidence type="ECO:0000313" key="3">
    <source>
        <dbReference type="EMBL" id="QHT78957.1"/>
    </source>
</evidence>
<proteinExistence type="predicted"/>
<dbReference type="InterPro" id="IPR013766">
    <property type="entry name" value="Thioredoxin_domain"/>
</dbReference>
<feature type="transmembrane region" description="Helical" evidence="1">
    <location>
        <begin position="205"/>
        <end position="223"/>
    </location>
</feature>
<dbReference type="Pfam" id="PF00085">
    <property type="entry name" value="Thioredoxin"/>
    <property type="match status" value="1"/>
</dbReference>
<dbReference type="SUPFAM" id="SSF52833">
    <property type="entry name" value="Thioredoxin-like"/>
    <property type="match status" value="1"/>
</dbReference>
<dbReference type="PROSITE" id="PS51352">
    <property type="entry name" value="THIOREDOXIN_2"/>
    <property type="match status" value="1"/>
</dbReference>
<dbReference type="PROSITE" id="PS00194">
    <property type="entry name" value="THIOREDOXIN_1"/>
    <property type="match status" value="1"/>
</dbReference>
<feature type="transmembrane region" description="Helical" evidence="1">
    <location>
        <begin position="182"/>
        <end position="199"/>
    </location>
</feature>
<evidence type="ECO:0000259" key="2">
    <source>
        <dbReference type="PROSITE" id="PS51352"/>
    </source>
</evidence>
<organism evidence="3">
    <name type="scientific">viral metagenome</name>
    <dbReference type="NCBI Taxonomy" id="1070528"/>
    <lineage>
        <taxon>unclassified sequences</taxon>
        <taxon>metagenomes</taxon>
        <taxon>organismal metagenomes</taxon>
    </lineage>
</organism>
<protein>
    <recommendedName>
        <fullName evidence="2">Thioredoxin domain-containing protein</fullName>
    </recommendedName>
</protein>
<name>A0A6C0HEZ5_9ZZZZ</name>
<dbReference type="Gene3D" id="3.40.30.10">
    <property type="entry name" value="Glutaredoxin"/>
    <property type="match status" value="1"/>
</dbReference>
<keyword evidence="1" id="KW-0472">Membrane</keyword>
<keyword evidence="1" id="KW-1133">Transmembrane helix</keyword>